<dbReference type="PANTHER" id="PTHR43877:SF2">
    <property type="entry name" value="AMINOALKYLPHOSPHONATE N-ACETYLTRANSFERASE-RELATED"/>
    <property type="match status" value="1"/>
</dbReference>
<keyword evidence="2" id="KW-0012">Acyltransferase</keyword>
<evidence type="ECO:0000313" key="5">
    <source>
        <dbReference type="Proteomes" id="UP000233293"/>
    </source>
</evidence>
<dbReference type="EMBL" id="PIUM01000016">
    <property type="protein sequence ID" value="PKU23860.1"/>
    <property type="molecule type" value="Genomic_DNA"/>
</dbReference>
<keyword evidence="5" id="KW-1185">Reference proteome</keyword>
<reference evidence="5" key="1">
    <citation type="submission" date="2017-12" db="EMBL/GenBank/DDBJ databases">
        <title>Draft genome sequence of Telmatospirillum siberiense 26-4b1T, an acidotolerant peatland alphaproteobacterium potentially involved in sulfur cycling.</title>
        <authorList>
            <person name="Hausmann B."/>
            <person name="Pjevac P."/>
            <person name="Schreck K."/>
            <person name="Herbold C.W."/>
            <person name="Daims H."/>
            <person name="Wagner M."/>
            <person name="Pester M."/>
            <person name="Loy A."/>
        </authorList>
    </citation>
    <scope>NUCLEOTIDE SEQUENCE [LARGE SCALE GENOMIC DNA]</scope>
    <source>
        <strain evidence="5">26-4b1</strain>
    </source>
</reference>
<dbReference type="PANTHER" id="PTHR43877">
    <property type="entry name" value="AMINOALKYLPHOSPHONATE N-ACETYLTRANSFERASE-RELATED-RELATED"/>
    <property type="match status" value="1"/>
</dbReference>
<dbReference type="SUPFAM" id="SSF55729">
    <property type="entry name" value="Acyl-CoA N-acyltransferases (Nat)"/>
    <property type="match status" value="1"/>
</dbReference>
<dbReference type="GO" id="GO:0016747">
    <property type="term" value="F:acyltransferase activity, transferring groups other than amino-acyl groups"/>
    <property type="evidence" value="ECO:0007669"/>
    <property type="project" value="InterPro"/>
</dbReference>
<dbReference type="OrthoDB" id="9803233at2"/>
<evidence type="ECO:0000256" key="2">
    <source>
        <dbReference type="ARBA" id="ARBA00023315"/>
    </source>
</evidence>
<organism evidence="4 5">
    <name type="scientific">Telmatospirillum siberiense</name>
    <dbReference type="NCBI Taxonomy" id="382514"/>
    <lineage>
        <taxon>Bacteria</taxon>
        <taxon>Pseudomonadati</taxon>
        <taxon>Pseudomonadota</taxon>
        <taxon>Alphaproteobacteria</taxon>
        <taxon>Rhodospirillales</taxon>
        <taxon>Rhodospirillaceae</taxon>
        <taxon>Telmatospirillum</taxon>
    </lineage>
</organism>
<accession>A0A2N3PTZ3</accession>
<protein>
    <recommendedName>
        <fullName evidence="3">N-acetyltransferase domain-containing protein</fullName>
    </recommendedName>
</protein>
<evidence type="ECO:0000313" key="4">
    <source>
        <dbReference type="EMBL" id="PKU23860.1"/>
    </source>
</evidence>
<evidence type="ECO:0000259" key="3">
    <source>
        <dbReference type="PROSITE" id="PS51186"/>
    </source>
</evidence>
<keyword evidence="1" id="KW-0808">Transferase</keyword>
<dbReference type="Gene3D" id="3.40.630.30">
    <property type="match status" value="1"/>
</dbReference>
<dbReference type="InterPro" id="IPR050832">
    <property type="entry name" value="Bact_Acetyltransf"/>
</dbReference>
<dbReference type="InterPro" id="IPR000182">
    <property type="entry name" value="GNAT_dom"/>
</dbReference>
<dbReference type="PROSITE" id="PS51186">
    <property type="entry name" value="GNAT"/>
    <property type="match status" value="1"/>
</dbReference>
<dbReference type="AlphaFoldDB" id="A0A2N3PTZ3"/>
<dbReference type="RefSeq" id="WP_101251316.1">
    <property type="nucleotide sequence ID" value="NZ_PIUM01000016.1"/>
</dbReference>
<dbReference type="InterPro" id="IPR016181">
    <property type="entry name" value="Acyl_CoA_acyltransferase"/>
</dbReference>
<sequence length="172" mass="18959">MSRALAMRSLPAFDVGDAFPFTRIDRPVIRRASDHDLDALVALENACFTSNRLSRRSYHGLLTRGHATVLIAEQNGIPLGAAVLLFHRNSGIARLYSLAIAPSVRSGGMGRRLLHAAETAALDRGRRMMHLEVRLDNAPARHLYESEGFHAITRLPGYYADGMGGLRLERSL</sequence>
<feature type="domain" description="N-acetyltransferase" evidence="3">
    <location>
        <begin position="27"/>
        <end position="172"/>
    </location>
</feature>
<evidence type="ECO:0000256" key="1">
    <source>
        <dbReference type="ARBA" id="ARBA00022679"/>
    </source>
</evidence>
<comment type="caution">
    <text evidence="4">The sequence shown here is derived from an EMBL/GenBank/DDBJ whole genome shotgun (WGS) entry which is preliminary data.</text>
</comment>
<name>A0A2N3PTZ3_9PROT</name>
<proteinExistence type="predicted"/>
<dbReference type="Proteomes" id="UP000233293">
    <property type="component" value="Unassembled WGS sequence"/>
</dbReference>
<dbReference type="Pfam" id="PF00583">
    <property type="entry name" value="Acetyltransf_1"/>
    <property type="match status" value="1"/>
</dbReference>
<gene>
    <name evidence="4" type="ORF">CWS72_14370</name>
</gene>